<accession>A0ABX3ZLT8</accession>
<comment type="caution">
    <text evidence="1">The sequence shown here is derived from an EMBL/GenBank/DDBJ whole genome shotgun (WGS) entry which is preliminary data.</text>
</comment>
<gene>
    <name evidence="1" type="ORF">CBM15_02105</name>
</gene>
<keyword evidence="2" id="KW-1185">Reference proteome</keyword>
<sequence>MLIALLIFVCVVSVQYIIKMQNSEEEETIIEAKASMTQEQLKTNTMLMMTEIVLKQFVENIMLNIEIVPVEDKQNVIVSLRASEFLKESTLLKDSYNLLKEIQHVEEINDITLKWFMPVKNNNTEILTVTFDDEALATINEISYKDIPQASTQYIKHKHLD</sequence>
<reference evidence="1 2" key="1">
    <citation type="journal article" date="2017" name="Int. J. Syst. Evol. Microbiol.">
        <title>Solibacillus kalamii sp. nov., isolated from a high-efficiency particulate arrestance filter system used in the International Space Station.</title>
        <authorList>
            <person name="Checinska Sielaff A."/>
            <person name="Kumar R.M."/>
            <person name="Pal D."/>
            <person name="Mayilraj S."/>
            <person name="Venkateswaran K."/>
        </authorList>
    </citation>
    <scope>NUCLEOTIDE SEQUENCE [LARGE SCALE GENOMIC DNA]</scope>
    <source>
        <strain evidence="1 2">ISSFR-015</strain>
    </source>
</reference>
<organism evidence="1 2">
    <name type="scientific">Solibacillus kalamii</name>
    <dbReference type="NCBI Taxonomy" id="1748298"/>
    <lineage>
        <taxon>Bacteria</taxon>
        <taxon>Bacillati</taxon>
        <taxon>Bacillota</taxon>
        <taxon>Bacilli</taxon>
        <taxon>Bacillales</taxon>
        <taxon>Caryophanaceae</taxon>
        <taxon>Solibacillus</taxon>
    </lineage>
</organism>
<dbReference type="EMBL" id="NHNT01000001">
    <property type="protein sequence ID" value="OUZ40684.1"/>
    <property type="molecule type" value="Genomic_DNA"/>
</dbReference>
<protein>
    <submittedName>
        <fullName evidence="1">Uncharacterized protein</fullName>
    </submittedName>
</protein>
<name>A0ABX3ZLT8_9BACL</name>
<dbReference type="Proteomes" id="UP000196594">
    <property type="component" value="Unassembled WGS sequence"/>
</dbReference>
<evidence type="ECO:0000313" key="1">
    <source>
        <dbReference type="EMBL" id="OUZ40684.1"/>
    </source>
</evidence>
<evidence type="ECO:0000313" key="2">
    <source>
        <dbReference type="Proteomes" id="UP000196594"/>
    </source>
</evidence>
<proteinExistence type="predicted"/>